<evidence type="ECO:0000256" key="1">
    <source>
        <dbReference type="ARBA" id="ARBA00007374"/>
    </source>
</evidence>
<comment type="similarity">
    <text evidence="1 4">Belongs to the inositol phosphokinase (IPK) family.</text>
</comment>
<dbReference type="OrthoDB" id="338650at2759"/>
<proteinExistence type="inferred from homology"/>
<keyword evidence="3 4" id="KW-0418">Kinase</keyword>
<dbReference type="EMBL" id="KQ759804">
    <property type="protein sequence ID" value="OAD62798.1"/>
    <property type="molecule type" value="Genomic_DNA"/>
</dbReference>
<gene>
    <name evidence="6" type="ORF">WN48_07465</name>
</gene>
<dbReference type="InterPro" id="IPR005522">
    <property type="entry name" value="IPK"/>
</dbReference>
<dbReference type="GO" id="GO:0046854">
    <property type="term" value="P:phosphatidylinositol phosphate biosynthetic process"/>
    <property type="evidence" value="ECO:0007669"/>
    <property type="project" value="TreeGrafter"/>
</dbReference>
<dbReference type="GO" id="GO:0005737">
    <property type="term" value="C:cytoplasm"/>
    <property type="evidence" value="ECO:0007669"/>
    <property type="project" value="TreeGrafter"/>
</dbReference>
<dbReference type="GO" id="GO:0032958">
    <property type="term" value="P:inositol phosphate biosynthetic process"/>
    <property type="evidence" value="ECO:0007669"/>
    <property type="project" value="InterPro"/>
</dbReference>
<feature type="region of interest" description="Disordered" evidence="5">
    <location>
        <begin position="74"/>
        <end position="166"/>
    </location>
</feature>
<evidence type="ECO:0000313" key="6">
    <source>
        <dbReference type="EMBL" id="OAD62798.1"/>
    </source>
</evidence>
<accession>A0A310SJ32</accession>
<evidence type="ECO:0000256" key="2">
    <source>
        <dbReference type="ARBA" id="ARBA00022679"/>
    </source>
</evidence>
<name>A0A310SJ32_9HYME</name>
<dbReference type="GO" id="GO:0005634">
    <property type="term" value="C:nucleus"/>
    <property type="evidence" value="ECO:0007669"/>
    <property type="project" value="TreeGrafter"/>
</dbReference>
<evidence type="ECO:0000256" key="3">
    <source>
        <dbReference type="ARBA" id="ARBA00022777"/>
    </source>
</evidence>
<evidence type="ECO:0000256" key="5">
    <source>
        <dbReference type="SAM" id="MobiDB-lite"/>
    </source>
</evidence>
<feature type="compositionally biased region" description="Polar residues" evidence="5">
    <location>
        <begin position="145"/>
        <end position="161"/>
    </location>
</feature>
<evidence type="ECO:0000256" key="4">
    <source>
        <dbReference type="RuleBase" id="RU363090"/>
    </source>
</evidence>
<feature type="region of interest" description="Disordered" evidence="5">
    <location>
        <begin position="15"/>
        <end position="56"/>
    </location>
</feature>
<dbReference type="Pfam" id="PF03770">
    <property type="entry name" value="IPK"/>
    <property type="match status" value="1"/>
</dbReference>
<dbReference type="PANTHER" id="PTHR12400:SF26">
    <property type="entry name" value="KINASE"/>
    <property type="match status" value="1"/>
</dbReference>
<keyword evidence="7" id="KW-1185">Reference proteome</keyword>
<dbReference type="AlphaFoldDB" id="A0A310SJ32"/>
<dbReference type="GO" id="GO:0000828">
    <property type="term" value="F:inositol hexakisphosphate kinase activity"/>
    <property type="evidence" value="ECO:0007669"/>
    <property type="project" value="TreeGrafter"/>
</dbReference>
<sequence length="494" mass="55945">MVTSAFAYLPSRAPSFRIPHGPWRETRGTSRARPPGDEGLLEESLTDESTNRPGTKRIPSFFVALLPATLSITTTTNRSAHHRNTSPSSETTRNKLKGACRAQRPSSKEQARLNHNSNHKEHRRQKDASSSSTYSAFRQWRRGTSMGSNRSNSVGSSTTGALTKLPNDPATIQKMEQFPLVLSDTTMPEEDLSLKFLALNALDLTAPASDVLLKNRLKSWFQLSGHPDGFAPAGPGTVWKRKTGGAENTERIVYEALSKDKELRDCIPRYYREVEYKGDTFIELQDLLFGFNDPHVMDIKMGTRTFLESEVSKTTARPDLYQKMIAVDPNAPTKQEHEQRAVTKLRYMQFREQQSSTCSHGFRIEAMKLPGGPPITDLKKVKSHQEVLDTMKLFLGRRETTRKKLLARLKNLRSKIEVSEYFKTHEIIGSSIFMIYDNDKVGVWLIDFAKTRELPNGHRVTHRKPWEQGNHEEGFLFGLDNLVSTIEEVKLLNA</sequence>
<dbReference type="SUPFAM" id="SSF56104">
    <property type="entry name" value="SAICAR synthase-like"/>
    <property type="match status" value="1"/>
</dbReference>
<dbReference type="PANTHER" id="PTHR12400">
    <property type="entry name" value="INOSITOL POLYPHOSPHATE KINASE"/>
    <property type="match status" value="1"/>
</dbReference>
<dbReference type="Proteomes" id="UP000250275">
    <property type="component" value="Unassembled WGS sequence"/>
</dbReference>
<protein>
    <recommendedName>
        <fullName evidence="4">Kinase</fullName>
        <ecNumber evidence="4">2.7.-.-</ecNumber>
    </recommendedName>
</protein>
<reference evidence="6 7" key="1">
    <citation type="submission" date="2015-07" db="EMBL/GenBank/DDBJ databases">
        <title>The genome of Eufriesea mexicana.</title>
        <authorList>
            <person name="Pan H."/>
            <person name="Kapheim K."/>
        </authorList>
    </citation>
    <scope>NUCLEOTIDE SEQUENCE [LARGE SCALE GENOMIC DNA]</scope>
    <source>
        <strain evidence="6">0111107269</strain>
        <tissue evidence="6">Whole body</tissue>
    </source>
</reference>
<dbReference type="Gene3D" id="3.30.470.160">
    <property type="entry name" value="Inositol polyphosphate kinase"/>
    <property type="match status" value="1"/>
</dbReference>
<evidence type="ECO:0000313" key="7">
    <source>
        <dbReference type="Proteomes" id="UP000250275"/>
    </source>
</evidence>
<dbReference type="InterPro" id="IPR038286">
    <property type="entry name" value="IPK_sf"/>
</dbReference>
<keyword evidence="2 4" id="KW-0808">Transferase</keyword>
<dbReference type="EC" id="2.7.-.-" evidence="4"/>
<organism evidence="6 7">
    <name type="scientific">Eufriesea mexicana</name>
    <dbReference type="NCBI Taxonomy" id="516756"/>
    <lineage>
        <taxon>Eukaryota</taxon>
        <taxon>Metazoa</taxon>
        <taxon>Ecdysozoa</taxon>
        <taxon>Arthropoda</taxon>
        <taxon>Hexapoda</taxon>
        <taxon>Insecta</taxon>
        <taxon>Pterygota</taxon>
        <taxon>Neoptera</taxon>
        <taxon>Endopterygota</taxon>
        <taxon>Hymenoptera</taxon>
        <taxon>Apocrita</taxon>
        <taxon>Aculeata</taxon>
        <taxon>Apoidea</taxon>
        <taxon>Anthophila</taxon>
        <taxon>Apidae</taxon>
        <taxon>Eufriesea</taxon>
    </lineage>
</organism>